<feature type="transmembrane region" description="Helical" evidence="9">
    <location>
        <begin position="496"/>
        <end position="517"/>
    </location>
</feature>
<evidence type="ECO:0000256" key="8">
    <source>
        <dbReference type="SAM" id="MobiDB-lite"/>
    </source>
</evidence>
<dbReference type="GeneID" id="37272160"/>
<keyword evidence="4 9" id="KW-0812">Transmembrane</keyword>
<proteinExistence type="inferred from homology"/>
<dbReference type="GO" id="GO:0015489">
    <property type="term" value="F:putrescine transmembrane transporter activity"/>
    <property type="evidence" value="ECO:0007669"/>
    <property type="project" value="TreeGrafter"/>
</dbReference>
<protein>
    <submittedName>
        <fullName evidence="10">Putative DUR3-urea permease</fullName>
    </submittedName>
</protein>
<comment type="subcellular location">
    <subcellularLocation>
        <location evidence="1">Membrane</location>
        <topology evidence="1">Multi-pass membrane protein</topology>
    </subcellularLocation>
</comment>
<evidence type="ECO:0000256" key="2">
    <source>
        <dbReference type="ARBA" id="ARBA00006434"/>
    </source>
</evidence>
<dbReference type="GO" id="GO:0015606">
    <property type="term" value="F:spermidine transmembrane transporter activity"/>
    <property type="evidence" value="ECO:0007669"/>
    <property type="project" value="TreeGrafter"/>
</dbReference>
<evidence type="ECO:0000256" key="6">
    <source>
        <dbReference type="ARBA" id="ARBA00023136"/>
    </source>
</evidence>
<dbReference type="InterPro" id="IPR031155">
    <property type="entry name" value="DUR"/>
</dbReference>
<dbReference type="PROSITE" id="PS50283">
    <property type="entry name" value="NA_SOLUT_SYMP_3"/>
    <property type="match status" value="1"/>
</dbReference>
<dbReference type="Gene3D" id="1.20.1730.10">
    <property type="entry name" value="Sodium/glucose cotransporter"/>
    <property type="match status" value="1"/>
</dbReference>
<dbReference type="InterPro" id="IPR038377">
    <property type="entry name" value="Na/Glc_symporter_sf"/>
</dbReference>
<feature type="transmembrane region" description="Helical" evidence="9">
    <location>
        <begin position="55"/>
        <end position="83"/>
    </location>
</feature>
<feature type="transmembrane region" description="Helical" evidence="9">
    <location>
        <begin position="165"/>
        <end position="183"/>
    </location>
</feature>
<evidence type="ECO:0000256" key="5">
    <source>
        <dbReference type="ARBA" id="ARBA00022989"/>
    </source>
</evidence>
<dbReference type="Pfam" id="PF00474">
    <property type="entry name" value="SSF"/>
    <property type="match status" value="1"/>
</dbReference>
<feature type="transmembrane region" description="Helical" evidence="9">
    <location>
        <begin position="89"/>
        <end position="110"/>
    </location>
</feature>
<dbReference type="OrthoDB" id="6132759at2759"/>
<feature type="transmembrane region" description="Helical" evidence="9">
    <location>
        <begin position="404"/>
        <end position="422"/>
    </location>
</feature>
<evidence type="ECO:0000313" key="11">
    <source>
        <dbReference type="Proteomes" id="UP000245946"/>
    </source>
</evidence>
<keyword evidence="6 9" id="KW-0472">Membrane</keyword>
<dbReference type="InterPro" id="IPR001734">
    <property type="entry name" value="Na/solute_symporter"/>
</dbReference>
<dbReference type="STRING" id="58919.A0A316Z565"/>
<dbReference type="Proteomes" id="UP000245946">
    <property type="component" value="Unassembled WGS sequence"/>
</dbReference>
<feature type="transmembrane region" description="Helical" evidence="9">
    <location>
        <begin position="456"/>
        <end position="476"/>
    </location>
</feature>
<keyword evidence="3" id="KW-0813">Transport</keyword>
<dbReference type="GO" id="GO:0015204">
    <property type="term" value="F:urea transmembrane transporter activity"/>
    <property type="evidence" value="ECO:0007669"/>
    <property type="project" value="InterPro"/>
</dbReference>
<dbReference type="GO" id="GO:0005886">
    <property type="term" value="C:plasma membrane"/>
    <property type="evidence" value="ECO:0007669"/>
    <property type="project" value="TreeGrafter"/>
</dbReference>
<evidence type="ECO:0000256" key="4">
    <source>
        <dbReference type="ARBA" id="ARBA00022692"/>
    </source>
</evidence>
<evidence type="ECO:0000256" key="7">
    <source>
        <dbReference type="RuleBase" id="RU362091"/>
    </source>
</evidence>
<feature type="transmembrane region" description="Helical" evidence="9">
    <location>
        <begin position="295"/>
        <end position="315"/>
    </location>
</feature>
<feature type="transmembrane region" description="Helical" evidence="9">
    <location>
        <begin position="367"/>
        <end position="384"/>
    </location>
</feature>
<dbReference type="EMBL" id="KZ819297">
    <property type="protein sequence ID" value="PWN96917.1"/>
    <property type="molecule type" value="Genomic_DNA"/>
</dbReference>
<evidence type="ECO:0000256" key="9">
    <source>
        <dbReference type="SAM" id="Phobius"/>
    </source>
</evidence>
<dbReference type="PANTHER" id="PTHR46154:SF4">
    <property type="entry name" value="UREA ACTIVE TRANSPORTER"/>
    <property type="match status" value="1"/>
</dbReference>
<feature type="transmembrane region" description="Helical" evidence="9">
    <location>
        <begin position="131"/>
        <end position="159"/>
    </location>
</feature>
<feature type="transmembrane region" description="Helical" evidence="9">
    <location>
        <begin position="428"/>
        <end position="449"/>
    </location>
</feature>
<dbReference type="CDD" id="cd11476">
    <property type="entry name" value="SLC5sbd_DUR3"/>
    <property type="match status" value="1"/>
</dbReference>
<feature type="transmembrane region" description="Helical" evidence="9">
    <location>
        <begin position="591"/>
        <end position="615"/>
    </location>
</feature>
<sequence>MDSPAAPLSQGVGYGVIIGLGAFFAIVVVGISGSLHRFGGVKQTSAEYAIASRSLGVGLTAAGAVSGWTWSVTLLSSCTVAYSQGLAGALIYGAGNMSQVALFSLMAVRFKAKVPQLHTHLELLHRRYGPAGHLSFLFFALSTNILVVSSVLVGAAAAVNSITDVNIYASLWLLPLAVAAYTLRTGLRGTILADYLHTVIIFIILFVLFIVTYSTGSQIGSSGRMWQLLQDAAARNPSENYQGSYTTLKSRGAIQFGWLSFLEYTGVVFNDASFHQKGLAAGPSAVVPGYLIGSLSWFSIPWALATTAGLAALALETTSTSFPTYPRRMTAGEVSAGLVLPYAANAVLGSGGSAAVLLLMFMSSTSAISAQLIAVSSIGGYDVYKTYLKKSATPDDILRVQRYVVVGFTIFMAAFGSLLHGVGVDLGLLYNITGVWSTAALPQMIFSFWSERTPKWVAFPGIWISFAAGLGTWLGLARRLEGGITIAALGSQDVNIYAFTAAIATGLVICTVGVLFFPGDFTWQSLWDARNNDSADAKELEEIENDSRYNASSLRKWTILAGISSGTIFVVFMLIWPLSLYRDYIFPRSFFGGWVWVSFAWSVLAFVAVGLYPLYEGIPLLRLVGSGVLNRLRGRHSPTPSPAASSSSSIGHDEKVPVSPSGETSS</sequence>
<feature type="region of interest" description="Disordered" evidence="8">
    <location>
        <begin position="635"/>
        <end position="666"/>
    </location>
</feature>
<evidence type="ECO:0000313" key="10">
    <source>
        <dbReference type="EMBL" id="PWN96917.1"/>
    </source>
</evidence>
<comment type="similarity">
    <text evidence="2 7">Belongs to the sodium:solute symporter (SSF) (TC 2.A.21) family.</text>
</comment>
<dbReference type="AlphaFoldDB" id="A0A316Z565"/>
<evidence type="ECO:0000256" key="3">
    <source>
        <dbReference type="ARBA" id="ARBA00022448"/>
    </source>
</evidence>
<feature type="transmembrane region" description="Helical" evidence="9">
    <location>
        <begin position="336"/>
        <end position="361"/>
    </location>
</feature>
<name>A0A316Z565_9BASI</name>
<keyword evidence="5 9" id="KW-1133">Transmembrane helix</keyword>
<keyword evidence="11" id="KW-1185">Reference proteome</keyword>
<feature type="transmembrane region" description="Helical" evidence="9">
    <location>
        <begin position="12"/>
        <end position="35"/>
    </location>
</feature>
<organism evidence="10 11">
    <name type="scientific">Tilletiopsis washingtonensis</name>
    <dbReference type="NCBI Taxonomy" id="58919"/>
    <lineage>
        <taxon>Eukaryota</taxon>
        <taxon>Fungi</taxon>
        <taxon>Dikarya</taxon>
        <taxon>Basidiomycota</taxon>
        <taxon>Ustilaginomycotina</taxon>
        <taxon>Exobasidiomycetes</taxon>
        <taxon>Entylomatales</taxon>
        <taxon>Entylomatales incertae sedis</taxon>
        <taxon>Tilletiopsis</taxon>
    </lineage>
</organism>
<feature type="transmembrane region" description="Helical" evidence="9">
    <location>
        <begin position="557"/>
        <end position="579"/>
    </location>
</feature>
<gene>
    <name evidence="10" type="ORF">FA09DRAFT_343769</name>
</gene>
<dbReference type="PANTHER" id="PTHR46154">
    <property type="match status" value="1"/>
</dbReference>
<reference evidence="10 11" key="1">
    <citation type="journal article" date="2018" name="Mol. Biol. Evol.">
        <title>Broad Genomic Sampling Reveals a Smut Pathogenic Ancestry of the Fungal Clade Ustilaginomycotina.</title>
        <authorList>
            <person name="Kijpornyongpan T."/>
            <person name="Mondo S.J."/>
            <person name="Barry K."/>
            <person name="Sandor L."/>
            <person name="Lee J."/>
            <person name="Lipzen A."/>
            <person name="Pangilinan J."/>
            <person name="LaButti K."/>
            <person name="Hainaut M."/>
            <person name="Henrissat B."/>
            <person name="Grigoriev I.V."/>
            <person name="Spatafora J.W."/>
            <person name="Aime M.C."/>
        </authorList>
    </citation>
    <scope>NUCLEOTIDE SEQUENCE [LARGE SCALE GENOMIC DNA]</scope>
    <source>
        <strain evidence="10 11">MCA 4186</strain>
    </source>
</reference>
<feature type="transmembrane region" description="Helical" evidence="9">
    <location>
        <begin position="195"/>
        <end position="216"/>
    </location>
</feature>
<accession>A0A316Z565</accession>
<evidence type="ECO:0000256" key="1">
    <source>
        <dbReference type="ARBA" id="ARBA00004141"/>
    </source>
</evidence>
<dbReference type="RefSeq" id="XP_025597196.1">
    <property type="nucleotide sequence ID" value="XM_025744616.1"/>
</dbReference>